<comment type="caution">
    <text evidence="1">The sequence shown here is derived from an EMBL/GenBank/DDBJ whole genome shotgun (WGS) entry which is preliminary data.</text>
</comment>
<dbReference type="RefSeq" id="WP_179501885.1">
    <property type="nucleotide sequence ID" value="NZ_JACCAA010000001.1"/>
</dbReference>
<dbReference type="PROSITE" id="PS51257">
    <property type="entry name" value="PROKAR_LIPOPROTEIN"/>
    <property type="match status" value="1"/>
</dbReference>
<keyword evidence="2" id="KW-1185">Reference proteome</keyword>
<dbReference type="Proteomes" id="UP000540656">
    <property type="component" value="Unassembled WGS sequence"/>
</dbReference>
<evidence type="ECO:0000313" key="2">
    <source>
        <dbReference type="Proteomes" id="UP000540656"/>
    </source>
</evidence>
<name>A0A7Y9UNN9_9ACTN</name>
<accession>A0A7Y9UNN9</accession>
<evidence type="ECO:0000313" key="1">
    <source>
        <dbReference type="EMBL" id="NYG58753.1"/>
    </source>
</evidence>
<organism evidence="1 2">
    <name type="scientific">Nocardioides daedukensis</name>
    <dbReference type="NCBI Taxonomy" id="634462"/>
    <lineage>
        <taxon>Bacteria</taxon>
        <taxon>Bacillati</taxon>
        <taxon>Actinomycetota</taxon>
        <taxon>Actinomycetes</taxon>
        <taxon>Propionibacteriales</taxon>
        <taxon>Nocardioidaceae</taxon>
        <taxon>Nocardioides</taxon>
    </lineage>
</organism>
<proteinExistence type="predicted"/>
<sequence>MREVSLALCAWVPGLGAGCDAYDAKRSLDKDGLISLSFGAAMVGFIPFGDVLKVPKQFNNIADAAKSADEVADIGHAGLRHQFPNTLKGKSQFYDNVDLGGLASRTKGMDGFLQTNGNTRYVLRNPGGVGVDRTTGLPTDVFTVIRRPDGSVVTMFPGTSPKG</sequence>
<protein>
    <recommendedName>
        <fullName evidence="3">Bacterial EndoU nuclease domain-containing protein</fullName>
    </recommendedName>
</protein>
<reference evidence="1 2" key="1">
    <citation type="submission" date="2020-07" db="EMBL/GenBank/DDBJ databases">
        <title>Sequencing the genomes of 1000 actinobacteria strains.</title>
        <authorList>
            <person name="Klenk H.-P."/>
        </authorList>
    </citation>
    <scope>NUCLEOTIDE SEQUENCE [LARGE SCALE GENOMIC DNA]</scope>
    <source>
        <strain evidence="1 2">DSM 23819</strain>
    </source>
</reference>
<dbReference type="EMBL" id="JACCAA010000001">
    <property type="protein sequence ID" value="NYG58753.1"/>
    <property type="molecule type" value="Genomic_DNA"/>
</dbReference>
<gene>
    <name evidence="1" type="ORF">BJ980_001676</name>
</gene>
<evidence type="ECO:0008006" key="3">
    <source>
        <dbReference type="Google" id="ProtNLM"/>
    </source>
</evidence>
<dbReference type="AlphaFoldDB" id="A0A7Y9UNN9"/>